<feature type="region of interest" description="Disordered" evidence="7">
    <location>
        <begin position="264"/>
        <end position="284"/>
    </location>
</feature>
<evidence type="ECO:0000256" key="1">
    <source>
        <dbReference type="ARBA" id="ARBA00004477"/>
    </source>
</evidence>
<protein>
    <recommendedName>
        <fullName evidence="6">Reticulon-like protein</fullName>
    </recommendedName>
</protein>
<dbReference type="GO" id="GO:0005789">
    <property type="term" value="C:endoplasmic reticulum membrane"/>
    <property type="evidence" value="ECO:0007669"/>
    <property type="project" value="UniProtKB-SubCell"/>
</dbReference>
<dbReference type="OMA" id="CDDERDE"/>
<feature type="compositionally biased region" description="Basic and acidic residues" evidence="7">
    <location>
        <begin position="135"/>
        <end position="150"/>
    </location>
</feature>
<evidence type="ECO:0000313" key="9">
    <source>
        <dbReference type="EMBL" id="RZC84548.1"/>
    </source>
</evidence>
<evidence type="ECO:0000256" key="5">
    <source>
        <dbReference type="ARBA" id="ARBA00023136"/>
    </source>
</evidence>
<evidence type="ECO:0000313" key="10">
    <source>
        <dbReference type="Proteomes" id="UP000316621"/>
    </source>
</evidence>
<keyword evidence="2 6" id="KW-0812">Transmembrane</keyword>
<evidence type="ECO:0000259" key="8">
    <source>
        <dbReference type="PROSITE" id="PS50845"/>
    </source>
</evidence>
<evidence type="ECO:0000256" key="2">
    <source>
        <dbReference type="ARBA" id="ARBA00022692"/>
    </source>
</evidence>
<comment type="subcellular location">
    <subcellularLocation>
        <location evidence="1 6">Endoplasmic reticulum membrane</location>
        <topology evidence="1 6">Multi-pass membrane protein</topology>
    </subcellularLocation>
</comment>
<dbReference type="Pfam" id="PF02453">
    <property type="entry name" value="Reticulon"/>
    <property type="match status" value="1"/>
</dbReference>
<dbReference type="InterPro" id="IPR044647">
    <property type="entry name" value="RTNLB17/18/21"/>
</dbReference>
<feature type="region of interest" description="Disordered" evidence="7">
    <location>
        <begin position="1"/>
        <end position="24"/>
    </location>
</feature>
<proteinExistence type="predicted"/>
<feature type="compositionally biased region" description="Low complexity" evidence="7">
    <location>
        <begin position="7"/>
        <end position="19"/>
    </location>
</feature>
<gene>
    <name evidence="9" type="ORF">C5167_047333</name>
</gene>
<feature type="region of interest" description="Disordered" evidence="7">
    <location>
        <begin position="170"/>
        <end position="189"/>
    </location>
</feature>
<evidence type="ECO:0000256" key="4">
    <source>
        <dbReference type="ARBA" id="ARBA00022989"/>
    </source>
</evidence>
<name>A0A4Y7LJ93_PAPSO</name>
<dbReference type="EMBL" id="CM010725">
    <property type="protein sequence ID" value="RZC84548.1"/>
    <property type="molecule type" value="Genomic_DNA"/>
</dbReference>
<keyword evidence="10" id="KW-1185">Reference proteome</keyword>
<dbReference type="STRING" id="3469.A0A4Y7LJ93"/>
<keyword evidence="3 6" id="KW-0256">Endoplasmic reticulum</keyword>
<dbReference type="PANTHER" id="PTHR46626:SF1">
    <property type="entry name" value="RETICULON-LIKE PROTEIN B21"/>
    <property type="match status" value="1"/>
</dbReference>
<dbReference type="Gramene" id="RZC84548">
    <property type="protein sequence ID" value="RZC84548"/>
    <property type="gene ID" value="C5167_047333"/>
</dbReference>
<dbReference type="InterPro" id="IPR003388">
    <property type="entry name" value="Reticulon"/>
</dbReference>
<keyword evidence="4 6" id="KW-1133">Transmembrane helix</keyword>
<dbReference type="PANTHER" id="PTHR46626">
    <property type="entry name" value="RETICULON-LIKE PROTEIN B17"/>
    <property type="match status" value="1"/>
</dbReference>
<dbReference type="AlphaFoldDB" id="A0A4Y7LJ93"/>
<dbReference type="PROSITE" id="PS50845">
    <property type="entry name" value="RETICULON"/>
    <property type="match status" value="1"/>
</dbReference>
<feature type="domain" description="Reticulon" evidence="8">
    <location>
        <begin position="318"/>
        <end position="474"/>
    </location>
</feature>
<evidence type="ECO:0000256" key="3">
    <source>
        <dbReference type="ARBA" id="ARBA00022824"/>
    </source>
</evidence>
<accession>A0A4Y7LJ93</accession>
<sequence>MQSPGGSSSSRSRRSTTTTAAKNGVIAGSVWENRMKVDEVKGGIKVFNGGDQNNAVGGGGGTDHSGNQIQVYRRRLPRIQSSNGNGGGGEIGKSKRLLKPDTIDGNDQKNPIQLRKSKSDNIEKTPIPVIKKTRSHGEQRNSSAIKDREIILNNGSQSANQKKNVIDYDCDDEEEEEEGSNLNDEETENEEIDVKEVNIDQEQLRLNVMIKNEEDSKTQMSKELVVVPSNLLVGNLKNSPSKSEKVVICQDEKKLNEIQKAPIPISSGVSKRPPPPPQPVKKYTETHPKIPPSSYEFQRCPGSQNKLQNLGIILILDPLDLVMWRDVSKSALVFGFGAFLILSSSFTKDLNFSLISAISYLGLLYLATRFLYTSIICRGAAHPEVESNETLLVGEDEAVWLLRLILPYLNEFLLKLKSLFSGDPATTMKLGVLLFILARCGSSITICKVAKLGFFGIFTVPKVCSSYSTQLTGYGKFWIRRFQDAWDSCTHKKAVALAGFTLVWNLSSIVARIWAVFMLIVAVRFYQQSLVLLNERWEEEEMVALDGDDSNERHDCVTTTTSIKQVVLEEGKKRWVK</sequence>
<evidence type="ECO:0000256" key="7">
    <source>
        <dbReference type="SAM" id="MobiDB-lite"/>
    </source>
</evidence>
<feature type="transmembrane region" description="Helical" evidence="6">
    <location>
        <begin position="352"/>
        <end position="372"/>
    </location>
</feature>
<reference evidence="9 10" key="1">
    <citation type="journal article" date="2018" name="Science">
        <title>The opium poppy genome and morphinan production.</title>
        <authorList>
            <person name="Guo L."/>
            <person name="Winzer T."/>
            <person name="Yang X."/>
            <person name="Li Y."/>
            <person name="Ning Z."/>
            <person name="He Z."/>
            <person name="Teodor R."/>
            <person name="Lu Y."/>
            <person name="Bowser T.A."/>
            <person name="Graham I.A."/>
            <person name="Ye K."/>
        </authorList>
    </citation>
    <scope>NUCLEOTIDE SEQUENCE [LARGE SCALE GENOMIC DNA]</scope>
    <source>
        <strain evidence="10">cv. HN1</strain>
        <tissue evidence="9">Leaves</tissue>
    </source>
</reference>
<evidence type="ECO:0000256" key="6">
    <source>
        <dbReference type="RuleBase" id="RU363132"/>
    </source>
</evidence>
<keyword evidence="5 6" id="KW-0472">Membrane</keyword>
<feature type="transmembrane region" description="Helical" evidence="6">
    <location>
        <begin position="502"/>
        <end position="526"/>
    </location>
</feature>
<feature type="region of interest" description="Disordered" evidence="7">
    <location>
        <begin position="75"/>
        <end position="164"/>
    </location>
</feature>
<organism evidence="9 10">
    <name type="scientific">Papaver somniferum</name>
    <name type="common">Opium poppy</name>
    <dbReference type="NCBI Taxonomy" id="3469"/>
    <lineage>
        <taxon>Eukaryota</taxon>
        <taxon>Viridiplantae</taxon>
        <taxon>Streptophyta</taxon>
        <taxon>Embryophyta</taxon>
        <taxon>Tracheophyta</taxon>
        <taxon>Spermatophyta</taxon>
        <taxon>Magnoliopsida</taxon>
        <taxon>Ranunculales</taxon>
        <taxon>Papaveraceae</taxon>
        <taxon>Papaveroideae</taxon>
        <taxon>Papaver</taxon>
    </lineage>
</organism>
<dbReference type="Proteomes" id="UP000316621">
    <property type="component" value="Chromosome 11"/>
</dbReference>
<feature type="compositionally biased region" description="Polar residues" evidence="7">
    <location>
        <begin position="153"/>
        <end position="163"/>
    </location>
</feature>